<keyword evidence="5" id="KW-0539">Nucleus</keyword>
<dbReference type="FunFam" id="2.170.150.80:FF:000002">
    <property type="entry name" value="Nac domain-containing protein 86"/>
    <property type="match status" value="1"/>
</dbReference>
<feature type="transmembrane region" description="Helical" evidence="7">
    <location>
        <begin position="629"/>
        <end position="648"/>
    </location>
</feature>
<evidence type="ECO:0000256" key="3">
    <source>
        <dbReference type="ARBA" id="ARBA00023125"/>
    </source>
</evidence>
<dbReference type="PROSITE" id="PS51005">
    <property type="entry name" value="NAC"/>
    <property type="match status" value="1"/>
</dbReference>
<dbReference type="EMBL" id="JACMSC010000005">
    <property type="protein sequence ID" value="KAG6523010.1"/>
    <property type="molecule type" value="Genomic_DNA"/>
</dbReference>
<keyword evidence="10" id="KW-1185">Reference proteome</keyword>
<accession>A0A8J5H7Y3</accession>
<sequence length="658" mass="73447">MNAAVVSSSDLPPLPAAASRLAPGFRFHPTDDELVSYYLKRKVRGLPLRVDAVAEVDLYRCEPWELPGLSRIRSRDQEWYFFSSLGRKYSNQSRTNRATLQGYWKTTGKDRPVRRGPRVVGVKKTLVFHAGRAPRGTRTNWVMHEYRLEDEELTKSGISQDAYVLCRVFQKSGSGPMNGAQYGAPFLEEEWEEEADSVVLLPDGGDYIATEQEYFEISDFVQSDDLKNQQENGSHFSADLDTKECGSLAEDVTNLSNEAIEDASFTNLADKHRKQSVAVVDDEIEKRHSFSDCGHNHNNPNVKEEYAELSDLADTMTVTNPSYQESDSYPMKSCHAQDMDGINEDINLEKVLDVEEFFDSMSEDADHPEQQQISLLEDNIYVPPNDLDSVDDRCPSDQDKMALCEAPSNLFLHENTELNGFLYSPTLEPSGFEMFDDLLAYFDATNDNLHYCTRDSECISPPEAFDFVGEVGCSTNEATKMVPDTTIIDGASSSGSSVAHDQSGDEYKGIAIEPKPDDHAKEPNKDSAKKRLKSMLDAISAPVPFSEFPPLSGKLSATHSASPIHVTAGIIHIYGSTMPGEAAHWPSQKNRHAHLIVSYSVSDNLASKTAGHDLVTKYQVNPVLMAFRGGLYLFFFWWLILAITYGVGMRSMTRKLVL</sequence>
<evidence type="ECO:0000256" key="7">
    <source>
        <dbReference type="SAM" id="Phobius"/>
    </source>
</evidence>
<dbReference type="InterPro" id="IPR003441">
    <property type="entry name" value="NAC-dom"/>
</dbReference>
<keyword evidence="7" id="KW-0812">Transmembrane</keyword>
<dbReference type="Proteomes" id="UP000734854">
    <property type="component" value="Unassembled WGS sequence"/>
</dbReference>
<evidence type="ECO:0000313" key="10">
    <source>
        <dbReference type="Proteomes" id="UP000734854"/>
    </source>
</evidence>
<feature type="domain" description="NAC" evidence="8">
    <location>
        <begin position="21"/>
        <end position="171"/>
    </location>
</feature>
<feature type="region of interest" description="Disordered" evidence="6">
    <location>
        <begin position="510"/>
        <end position="529"/>
    </location>
</feature>
<dbReference type="Pfam" id="PF02365">
    <property type="entry name" value="NAM"/>
    <property type="match status" value="1"/>
</dbReference>
<keyword evidence="2" id="KW-0805">Transcription regulation</keyword>
<keyword evidence="7" id="KW-1133">Transmembrane helix</keyword>
<evidence type="ECO:0000256" key="6">
    <source>
        <dbReference type="SAM" id="MobiDB-lite"/>
    </source>
</evidence>
<keyword evidence="7" id="KW-0472">Membrane</keyword>
<evidence type="ECO:0000256" key="4">
    <source>
        <dbReference type="ARBA" id="ARBA00023163"/>
    </source>
</evidence>
<gene>
    <name evidence="9" type="ORF">ZIOFF_020167</name>
</gene>
<dbReference type="GO" id="GO:0005634">
    <property type="term" value="C:nucleus"/>
    <property type="evidence" value="ECO:0007669"/>
    <property type="project" value="UniProtKB-SubCell"/>
</dbReference>
<comment type="caution">
    <text evidence="9">The sequence shown here is derived from an EMBL/GenBank/DDBJ whole genome shotgun (WGS) entry which is preliminary data.</text>
</comment>
<dbReference type="AlphaFoldDB" id="A0A8J5H7Y3"/>
<keyword evidence="3" id="KW-0238">DNA-binding</keyword>
<keyword evidence="4" id="KW-0804">Transcription</keyword>
<evidence type="ECO:0000259" key="8">
    <source>
        <dbReference type="PROSITE" id="PS51005"/>
    </source>
</evidence>
<dbReference type="OrthoDB" id="777252at2759"/>
<organism evidence="9 10">
    <name type="scientific">Zingiber officinale</name>
    <name type="common">Ginger</name>
    <name type="synonym">Amomum zingiber</name>
    <dbReference type="NCBI Taxonomy" id="94328"/>
    <lineage>
        <taxon>Eukaryota</taxon>
        <taxon>Viridiplantae</taxon>
        <taxon>Streptophyta</taxon>
        <taxon>Embryophyta</taxon>
        <taxon>Tracheophyta</taxon>
        <taxon>Spermatophyta</taxon>
        <taxon>Magnoliopsida</taxon>
        <taxon>Liliopsida</taxon>
        <taxon>Zingiberales</taxon>
        <taxon>Zingiberaceae</taxon>
        <taxon>Zingiber</taxon>
    </lineage>
</organism>
<evidence type="ECO:0000313" key="9">
    <source>
        <dbReference type="EMBL" id="KAG6523010.1"/>
    </source>
</evidence>
<evidence type="ECO:0000256" key="5">
    <source>
        <dbReference type="ARBA" id="ARBA00023242"/>
    </source>
</evidence>
<protein>
    <recommendedName>
        <fullName evidence="8">NAC domain-containing protein</fullName>
    </recommendedName>
</protein>
<dbReference type="PANTHER" id="PTHR31744">
    <property type="entry name" value="PROTEIN CUP-SHAPED COTYLEDON 2-RELATED"/>
    <property type="match status" value="1"/>
</dbReference>
<dbReference type="GO" id="GO:0003677">
    <property type="term" value="F:DNA binding"/>
    <property type="evidence" value="ECO:0007669"/>
    <property type="project" value="UniProtKB-KW"/>
</dbReference>
<proteinExistence type="predicted"/>
<dbReference type="PANTHER" id="PTHR31744:SF210">
    <property type="entry name" value="NAC DOMAIN-CONTAINING PROTEIN 86-LIKE"/>
    <property type="match status" value="1"/>
</dbReference>
<name>A0A8J5H7Y3_ZINOF</name>
<evidence type="ECO:0000256" key="2">
    <source>
        <dbReference type="ARBA" id="ARBA00023015"/>
    </source>
</evidence>
<reference evidence="9 10" key="1">
    <citation type="submission" date="2020-08" db="EMBL/GenBank/DDBJ databases">
        <title>Plant Genome Project.</title>
        <authorList>
            <person name="Zhang R.-G."/>
        </authorList>
    </citation>
    <scope>NUCLEOTIDE SEQUENCE [LARGE SCALE GENOMIC DNA]</scope>
    <source>
        <tissue evidence="9">Rhizome</tissue>
    </source>
</reference>
<comment type="subcellular location">
    <subcellularLocation>
        <location evidence="1">Nucleus</location>
    </subcellularLocation>
</comment>
<evidence type="ECO:0000256" key="1">
    <source>
        <dbReference type="ARBA" id="ARBA00004123"/>
    </source>
</evidence>
<dbReference type="GO" id="GO:0006355">
    <property type="term" value="P:regulation of DNA-templated transcription"/>
    <property type="evidence" value="ECO:0007669"/>
    <property type="project" value="InterPro"/>
</dbReference>